<keyword evidence="5" id="KW-0812">Transmembrane</keyword>
<dbReference type="InterPro" id="IPR000719">
    <property type="entry name" value="Prot_kinase_dom"/>
</dbReference>
<dbReference type="InterPro" id="IPR001245">
    <property type="entry name" value="Ser-Thr/Tyr_kinase_cat_dom"/>
</dbReference>
<keyword evidence="16" id="KW-1185">Reference proteome</keyword>
<comment type="subcellular location">
    <subcellularLocation>
        <location evidence="1">Cell membrane</location>
        <topology evidence="1">Single-pass membrane protein</topology>
    </subcellularLocation>
</comment>
<keyword evidence="3" id="KW-0723">Serine/threonine-protein kinase</keyword>
<organism evidence="15 16">
    <name type="scientific">Panicum virgatum</name>
    <name type="common">Blackwell switchgrass</name>
    <dbReference type="NCBI Taxonomy" id="38727"/>
    <lineage>
        <taxon>Eukaryota</taxon>
        <taxon>Viridiplantae</taxon>
        <taxon>Streptophyta</taxon>
        <taxon>Embryophyta</taxon>
        <taxon>Tracheophyta</taxon>
        <taxon>Spermatophyta</taxon>
        <taxon>Magnoliopsida</taxon>
        <taxon>Liliopsida</taxon>
        <taxon>Poales</taxon>
        <taxon>Poaceae</taxon>
        <taxon>PACMAD clade</taxon>
        <taxon>Panicoideae</taxon>
        <taxon>Panicodae</taxon>
        <taxon>Paniceae</taxon>
        <taxon>Panicinae</taxon>
        <taxon>Panicum</taxon>
        <taxon>Panicum sect. Hiantes</taxon>
    </lineage>
</organism>
<feature type="binding site" evidence="12">
    <location>
        <position position="67"/>
    </location>
    <ligand>
        <name>ATP</name>
        <dbReference type="ChEBI" id="CHEBI:30616"/>
    </ligand>
</feature>
<evidence type="ECO:0000256" key="8">
    <source>
        <dbReference type="ARBA" id="ARBA00022821"/>
    </source>
</evidence>
<evidence type="ECO:0000256" key="5">
    <source>
        <dbReference type="ARBA" id="ARBA00022692"/>
    </source>
</evidence>
<dbReference type="Proteomes" id="UP000823388">
    <property type="component" value="Chromosome 7K"/>
</dbReference>
<keyword evidence="4" id="KW-0808">Transferase</keyword>
<comment type="caution">
    <text evidence="15">The sequence shown here is derived from an EMBL/GenBank/DDBJ whole genome shotgun (WGS) entry which is preliminary data.</text>
</comment>
<dbReference type="Pfam" id="PF23559">
    <property type="entry name" value="WHD_DRP"/>
    <property type="match status" value="1"/>
</dbReference>
<dbReference type="Gene3D" id="1.10.510.10">
    <property type="entry name" value="Transferase(Phosphotransferase) domain 1"/>
    <property type="match status" value="1"/>
</dbReference>
<dbReference type="FunFam" id="3.30.200.20:FF:000225">
    <property type="entry name" value="cold-responsive protein kinase 1"/>
    <property type="match status" value="1"/>
</dbReference>
<dbReference type="PROSITE" id="PS50011">
    <property type="entry name" value="PROTEIN_KINASE_DOM"/>
    <property type="match status" value="1"/>
</dbReference>
<dbReference type="Gene3D" id="1.10.10.10">
    <property type="entry name" value="Winged helix-like DNA-binding domain superfamily/Winged helix DNA-binding domain"/>
    <property type="match status" value="1"/>
</dbReference>
<dbReference type="InterPro" id="IPR058922">
    <property type="entry name" value="WHD_DRP"/>
</dbReference>
<dbReference type="InterPro" id="IPR027417">
    <property type="entry name" value="P-loop_NTPase"/>
</dbReference>
<comment type="similarity">
    <text evidence="2">Belongs to the protein kinase superfamily. TKL Ser/Thr protein kinase family. ROCO subfamily.</text>
</comment>
<evidence type="ECO:0000256" key="2">
    <source>
        <dbReference type="ARBA" id="ARBA00008171"/>
    </source>
</evidence>
<evidence type="ECO:0000256" key="13">
    <source>
        <dbReference type="SAM" id="MobiDB-lite"/>
    </source>
</evidence>
<gene>
    <name evidence="15" type="ORF">PVAP13_7KG350100</name>
</gene>
<evidence type="ECO:0000256" key="10">
    <source>
        <dbReference type="ARBA" id="ARBA00022989"/>
    </source>
</evidence>
<reference evidence="15" key="1">
    <citation type="submission" date="2020-05" db="EMBL/GenBank/DDBJ databases">
        <title>WGS assembly of Panicum virgatum.</title>
        <authorList>
            <person name="Lovell J.T."/>
            <person name="Jenkins J."/>
            <person name="Shu S."/>
            <person name="Juenger T.E."/>
            <person name="Schmutz J."/>
        </authorList>
    </citation>
    <scope>NUCLEOTIDE SEQUENCE</scope>
    <source>
        <strain evidence="15">AP13</strain>
    </source>
</reference>
<evidence type="ECO:0000256" key="7">
    <source>
        <dbReference type="ARBA" id="ARBA00022777"/>
    </source>
</evidence>
<evidence type="ECO:0000256" key="11">
    <source>
        <dbReference type="ARBA" id="ARBA00023136"/>
    </source>
</evidence>
<dbReference type="Gene3D" id="3.80.10.10">
    <property type="entry name" value="Ribonuclease Inhibitor"/>
    <property type="match status" value="2"/>
</dbReference>
<keyword evidence="9 12" id="KW-0067">ATP-binding</keyword>
<feature type="compositionally biased region" description="Basic and acidic residues" evidence="13">
    <location>
        <begin position="331"/>
        <end position="343"/>
    </location>
</feature>
<dbReference type="InterPro" id="IPR008271">
    <property type="entry name" value="Ser/Thr_kinase_AS"/>
</dbReference>
<dbReference type="InterPro" id="IPR032675">
    <property type="entry name" value="LRR_dom_sf"/>
</dbReference>
<dbReference type="GO" id="GO:0006952">
    <property type="term" value="P:defense response"/>
    <property type="evidence" value="ECO:0007669"/>
    <property type="project" value="UniProtKB-KW"/>
</dbReference>
<dbReference type="SMART" id="SM00220">
    <property type="entry name" value="S_TKc"/>
    <property type="match status" value="1"/>
</dbReference>
<proteinExistence type="inferred from homology"/>
<keyword evidence="6 12" id="KW-0547">Nucleotide-binding</keyword>
<dbReference type="PANTHER" id="PTHR47973">
    <property type="entry name" value="CYSTEINE-RICH RECEPTOR-LIKE PROTEIN KINASE 3"/>
    <property type="match status" value="1"/>
</dbReference>
<accession>A0A8T0QNC4</accession>
<dbReference type="Gene3D" id="3.40.50.300">
    <property type="entry name" value="P-loop containing nucleotide triphosphate hydrolases"/>
    <property type="match status" value="1"/>
</dbReference>
<dbReference type="Gene3D" id="3.30.200.20">
    <property type="entry name" value="Phosphorylase Kinase, domain 1"/>
    <property type="match status" value="1"/>
</dbReference>
<feature type="domain" description="Protein kinase" evidence="14">
    <location>
        <begin position="39"/>
        <end position="315"/>
    </location>
</feature>
<dbReference type="SUPFAM" id="SSF56112">
    <property type="entry name" value="Protein kinase-like (PK-like)"/>
    <property type="match status" value="1"/>
</dbReference>
<dbReference type="AlphaFoldDB" id="A0A8T0QNC4"/>
<evidence type="ECO:0000256" key="6">
    <source>
        <dbReference type="ARBA" id="ARBA00022741"/>
    </source>
</evidence>
<keyword evidence="7" id="KW-0418">Kinase</keyword>
<dbReference type="SUPFAM" id="SSF52540">
    <property type="entry name" value="P-loop containing nucleoside triphosphate hydrolases"/>
    <property type="match status" value="1"/>
</dbReference>
<name>A0A8T0QNC4_PANVG</name>
<feature type="region of interest" description="Disordered" evidence="13">
    <location>
        <begin position="331"/>
        <end position="364"/>
    </location>
</feature>
<dbReference type="Pfam" id="PF00931">
    <property type="entry name" value="NB-ARC"/>
    <property type="match status" value="1"/>
</dbReference>
<dbReference type="GO" id="GO:0005524">
    <property type="term" value="F:ATP binding"/>
    <property type="evidence" value="ECO:0007669"/>
    <property type="project" value="UniProtKB-UniRule"/>
</dbReference>
<keyword evidence="10" id="KW-1133">Transmembrane helix</keyword>
<dbReference type="InterPro" id="IPR017441">
    <property type="entry name" value="Protein_kinase_ATP_BS"/>
</dbReference>
<feature type="compositionally biased region" description="Low complexity" evidence="13">
    <location>
        <begin position="344"/>
        <end position="364"/>
    </location>
</feature>
<dbReference type="InterPro" id="IPR002182">
    <property type="entry name" value="NB-ARC"/>
</dbReference>
<protein>
    <recommendedName>
        <fullName evidence="14">Protein kinase domain-containing protein</fullName>
    </recommendedName>
</protein>
<dbReference type="EMBL" id="CM029049">
    <property type="protein sequence ID" value="KAG2574801.1"/>
    <property type="molecule type" value="Genomic_DNA"/>
</dbReference>
<evidence type="ECO:0000313" key="16">
    <source>
        <dbReference type="Proteomes" id="UP000823388"/>
    </source>
</evidence>
<dbReference type="InterPro" id="IPR036388">
    <property type="entry name" value="WH-like_DNA-bd_sf"/>
</dbReference>
<dbReference type="PRINTS" id="PR00364">
    <property type="entry name" value="DISEASERSIST"/>
</dbReference>
<dbReference type="InterPro" id="IPR011009">
    <property type="entry name" value="Kinase-like_dom_sf"/>
</dbReference>
<keyword evidence="11" id="KW-0472">Membrane</keyword>
<evidence type="ECO:0000313" key="15">
    <source>
        <dbReference type="EMBL" id="KAG2574802.1"/>
    </source>
</evidence>
<dbReference type="Pfam" id="PF07714">
    <property type="entry name" value="PK_Tyr_Ser-Thr"/>
    <property type="match status" value="1"/>
</dbReference>
<dbReference type="CDD" id="cd14066">
    <property type="entry name" value="STKc_IRAK"/>
    <property type="match status" value="1"/>
</dbReference>
<dbReference type="GO" id="GO:0005886">
    <property type="term" value="C:plasma membrane"/>
    <property type="evidence" value="ECO:0007669"/>
    <property type="project" value="UniProtKB-SubCell"/>
</dbReference>
<evidence type="ECO:0000259" key="14">
    <source>
        <dbReference type="PROSITE" id="PS50011"/>
    </source>
</evidence>
<dbReference type="GO" id="GO:0043531">
    <property type="term" value="F:ADP binding"/>
    <property type="evidence" value="ECO:0007669"/>
    <property type="project" value="InterPro"/>
</dbReference>
<keyword evidence="8" id="KW-0611">Plant defense</keyword>
<dbReference type="GO" id="GO:0004672">
    <property type="term" value="F:protein kinase activity"/>
    <property type="evidence" value="ECO:0007669"/>
    <property type="project" value="InterPro"/>
</dbReference>
<evidence type="ECO:0000256" key="12">
    <source>
        <dbReference type="PROSITE-ProRule" id="PRU10141"/>
    </source>
</evidence>
<evidence type="ECO:0000256" key="4">
    <source>
        <dbReference type="ARBA" id="ARBA00022679"/>
    </source>
</evidence>
<dbReference type="SUPFAM" id="SSF52058">
    <property type="entry name" value="L domain-like"/>
    <property type="match status" value="1"/>
</dbReference>
<evidence type="ECO:0000256" key="9">
    <source>
        <dbReference type="ARBA" id="ARBA00022840"/>
    </source>
</evidence>
<dbReference type="FunFam" id="1.10.510.10:FF:000368">
    <property type="entry name" value="cold-responsive protein kinase 1"/>
    <property type="match status" value="1"/>
</dbReference>
<dbReference type="Pfam" id="PF25019">
    <property type="entry name" value="LRR_R13L1-DRL21"/>
    <property type="match status" value="1"/>
</dbReference>
<evidence type="ECO:0000256" key="1">
    <source>
        <dbReference type="ARBA" id="ARBA00004162"/>
    </source>
</evidence>
<evidence type="ECO:0000256" key="3">
    <source>
        <dbReference type="ARBA" id="ARBA00022527"/>
    </source>
</evidence>
<dbReference type="EMBL" id="CM029049">
    <property type="protein sequence ID" value="KAG2574802.1"/>
    <property type="molecule type" value="Genomic_DNA"/>
</dbReference>
<dbReference type="PROSITE" id="PS00107">
    <property type="entry name" value="PROTEIN_KINASE_ATP"/>
    <property type="match status" value="1"/>
</dbReference>
<sequence>MGCCFTFGKKAEQAVQGDDDVHRVKVFSYNDLREATQDFSGGNKIGEGVFGSVFRGMLKDGTVVAVKVLSATSRQGIREFLTELTAISDIKHENLITLIGCCAEGSHRILVYNYLENNSLAQTLLGTIYSNIRFNWRARVKIAVGVACGLAFLHEEIRPPIIHRDIKASNILLDKDLTPKISDFGLARLLPNATHASTRVAGTLGYLAPEYAIRGQVTKKSDIYSYGVLLLEIVSGRCNTNTRLPSEDQFLLERTWGLHEEGRLEEIIDIDIGDDLDVEEACRFLKIGLLCTQDAMARRPNMTSVVRMLTGEKRIPVDKITRPTMITDFAELKVSSKEQRSSETRSPTTKSFTTTEPSSSSEMSMQSWQCVSNPLLGCNKIEVQHSTLYSDLKSWIARGAQWQSVGSHHSCLQQAAQQLHGRDDIKERITEEILLNRNGGNNCSVICIISEGGQGKTSLLHALHNDEELLDTFDMRIWIQMSAKFDREILFRKIIEFPTHAPYTTTDLSFLEEMVKEALTDKKFLILLDDADIEDRLFWTNVLEVLNAGAKGSAVVVATTCGTIGALTGGAIHSYRLGPLSEENSLILLEQYAGKGHDIKRYPELVAIAKKLIARFGANPLNLKALGGLLCHTDTVILEQDKLEGNIISCLHLCHNVLPEHLKNCLAFCSLFPKGYIFDIHHTVLLWLSRGFVAPVVRRELEDVGIEYFTELMCRSFFQYSPSHDCKDNKFVMHDLIYDVVASVSRDTYFKSEDLLSSLYENILHLSLVSSQFQTVELMSKTEELKDLQTFLVVQPEWQPYKISPPTLNLVGLDDFFLKFTSLETLDLSHTDTEELPGSIVGLRNLQYLSVSNTSIRALPSELCCLSNLQTLEAKDCRFLTELPGDTKKLIKLRHLDVTKDLGYVQLPQGVAQLSELRTLPVFHASSHPSHCSVSELGNLQNLRGCLQLSGLENVKTGSKAQEAGLKDKHHLKDLTLQWHDGGINIDDEDEDEDTENMAEQVLESLQPHTNLQELTIRGFEGSLFPAWMQGSSSLPNLVSLTLDSCCNCTQFPAIAQLPSLKFLGVRKMYDVKRLTNNTHGTTKFPSLELLNLWEMYGLEELFEASEGDCPRLHKVCISRCPDLKRLPCTPSLTELVLHCGHQLPDIPELESLVSLKIEGFHGVKLFGLPASAALPSLKKLEIRSCKELSSVDGLTVLTSVQRLKVAGCPKLVMPRTDSMTT</sequence>
<dbReference type="InterPro" id="IPR056789">
    <property type="entry name" value="LRR_R13L1-DRL21"/>
</dbReference>
<dbReference type="PROSITE" id="PS00108">
    <property type="entry name" value="PROTEIN_KINASE_ST"/>
    <property type="match status" value="1"/>
</dbReference>
<dbReference type="InterPro" id="IPR052059">
    <property type="entry name" value="CR_Ser/Thr_kinase"/>
</dbReference>